<dbReference type="EMBL" id="JAHZUY010000011">
    <property type="protein sequence ID" value="MBW8269158.1"/>
    <property type="molecule type" value="Genomic_DNA"/>
</dbReference>
<organism evidence="1 2">
    <name type="scientific">Caldovatus aquaticus</name>
    <dbReference type="NCBI Taxonomy" id="2865671"/>
    <lineage>
        <taxon>Bacteria</taxon>
        <taxon>Pseudomonadati</taxon>
        <taxon>Pseudomonadota</taxon>
        <taxon>Alphaproteobacteria</taxon>
        <taxon>Acetobacterales</taxon>
        <taxon>Roseomonadaceae</taxon>
        <taxon>Caldovatus</taxon>
    </lineage>
</organism>
<name>A0ABS7F1H7_9PROT</name>
<keyword evidence="2" id="KW-1185">Reference proteome</keyword>
<dbReference type="RefSeq" id="WP_220116917.1">
    <property type="nucleotide sequence ID" value="NZ_JAHZUY010000011.1"/>
</dbReference>
<dbReference type="Proteomes" id="UP001519924">
    <property type="component" value="Unassembled WGS sequence"/>
</dbReference>
<comment type="caution">
    <text evidence="1">The sequence shown here is derived from an EMBL/GenBank/DDBJ whole genome shotgun (WGS) entry which is preliminary data.</text>
</comment>
<evidence type="ECO:0000313" key="2">
    <source>
        <dbReference type="Proteomes" id="UP001519924"/>
    </source>
</evidence>
<gene>
    <name evidence="1" type="ORF">K1J50_06615</name>
</gene>
<sequence length="68" mass="7341">MQRPLRRKEGGDAWTAACSPLSRAPRCRAAAGRGRAAPSPPPEEFARFIETEIPKWGELVRVAGAAPD</sequence>
<accession>A0ABS7F1H7</accession>
<protein>
    <submittedName>
        <fullName evidence="1">Uncharacterized protein</fullName>
    </submittedName>
</protein>
<reference evidence="1 2" key="1">
    <citation type="submission" date="2021-08" db="EMBL/GenBank/DDBJ databases">
        <title>Caldovatus sediminis gen. nov., sp. nov., a moderately thermophilic bacterium isolated from a hot spring.</title>
        <authorList>
            <person name="Hu C.-J."/>
            <person name="Li W.-J."/>
            <person name="Xian W.-D."/>
        </authorList>
    </citation>
    <scope>NUCLEOTIDE SEQUENCE [LARGE SCALE GENOMIC DNA]</scope>
    <source>
        <strain evidence="1 2">SYSU G05006</strain>
    </source>
</reference>
<evidence type="ECO:0000313" key="1">
    <source>
        <dbReference type="EMBL" id="MBW8269158.1"/>
    </source>
</evidence>
<proteinExistence type="predicted"/>